<dbReference type="Proteomes" id="UP000050525">
    <property type="component" value="Unassembled WGS sequence"/>
</dbReference>
<dbReference type="EMBL" id="AKHW03002750">
    <property type="protein sequence ID" value="KYO37323.1"/>
    <property type="molecule type" value="Genomic_DNA"/>
</dbReference>
<sequence>MTDHRKMDRNVLLELQTASELSSLHRAAIYQGRRLPLDVSCYLRWKSLCRCDGCLRSFTTQEHWLRAST</sequence>
<evidence type="ECO:0000313" key="1">
    <source>
        <dbReference type="EMBL" id="KYO37323.1"/>
    </source>
</evidence>
<organism evidence="1 2">
    <name type="scientific">Alligator mississippiensis</name>
    <name type="common">American alligator</name>
    <dbReference type="NCBI Taxonomy" id="8496"/>
    <lineage>
        <taxon>Eukaryota</taxon>
        <taxon>Metazoa</taxon>
        <taxon>Chordata</taxon>
        <taxon>Craniata</taxon>
        <taxon>Vertebrata</taxon>
        <taxon>Euteleostomi</taxon>
        <taxon>Archelosauria</taxon>
        <taxon>Archosauria</taxon>
        <taxon>Crocodylia</taxon>
        <taxon>Alligatoridae</taxon>
        <taxon>Alligatorinae</taxon>
        <taxon>Alligator</taxon>
    </lineage>
</organism>
<keyword evidence="2" id="KW-1185">Reference proteome</keyword>
<dbReference type="AlphaFoldDB" id="A0A151NKJ9"/>
<proteinExistence type="predicted"/>
<gene>
    <name evidence="1" type="ORF">Y1Q_0013179</name>
</gene>
<evidence type="ECO:0000313" key="2">
    <source>
        <dbReference type="Proteomes" id="UP000050525"/>
    </source>
</evidence>
<comment type="caution">
    <text evidence="1">The sequence shown here is derived from an EMBL/GenBank/DDBJ whole genome shotgun (WGS) entry which is preliminary data.</text>
</comment>
<reference evidence="1 2" key="1">
    <citation type="journal article" date="2012" name="Genome Biol.">
        <title>Sequencing three crocodilian genomes to illuminate the evolution of archosaurs and amniotes.</title>
        <authorList>
            <person name="St John J.A."/>
            <person name="Braun E.L."/>
            <person name="Isberg S.R."/>
            <person name="Miles L.G."/>
            <person name="Chong A.Y."/>
            <person name="Gongora J."/>
            <person name="Dalzell P."/>
            <person name="Moran C."/>
            <person name="Bed'hom B."/>
            <person name="Abzhanov A."/>
            <person name="Burgess S.C."/>
            <person name="Cooksey A.M."/>
            <person name="Castoe T.A."/>
            <person name="Crawford N.G."/>
            <person name="Densmore L.D."/>
            <person name="Drew J.C."/>
            <person name="Edwards S.V."/>
            <person name="Faircloth B.C."/>
            <person name="Fujita M.K."/>
            <person name="Greenwold M.J."/>
            <person name="Hoffmann F.G."/>
            <person name="Howard J.M."/>
            <person name="Iguchi T."/>
            <person name="Janes D.E."/>
            <person name="Khan S.Y."/>
            <person name="Kohno S."/>
            <person name="de Koning A.J."/>
            <person name="Lance S.L."/>
            <person name="McCarthy F.M."/>
            <person name="McCormack J.E."/>
            <person name="Merchant M.E."/>
            <person name="Peterson D.G."/>
            <person name="Pollock D.D."/>
            <person name="Pourmand N."/>
            <person name="Raney B.J."/>
            <person name="Roessler K.A."/>
            <person name="Sanford J.R."/>
            <person name="Sawyer R.H."/>
            <person name="Schmidt C.J."/>
            <person name="Triplett E.W."/>
            <person name="Tuberville T.D."/>
            <person name="Venegas-Anaya M."/>
            <person name="Howard J.T."/>
            <person name="Jarvis E.D."/>
            <person name="Guillette L.J.Jr."/>
            <person name="Glenn T.C."/>
            <person name="Green R.E."/>
            <person name="Ray D.A."/>
        </authorList>
    </citation>
    <scope>NUCLEOTIDE SEQUENCE [LARGE SCALE GENOMIC DNA]</scope>
    <source>
        <strain evidence="1">KSC_2009_1</strain>
    </source>
</reference>
<name>A0A151NKJ9_ALLMI</name>
<accession>A0A151NKJ9</accession>
<protein>
    <submittedName>
        <fullName evidence="1">Uncharacterized protein</fullName>
    </submittedName>
</protein>